<reference evidence="2" key="2">
    <citation type="submission" date="2004-02" db="EMBL/GenBank/DDBJ databases">
        <authorList>
            <consortium name="Genoscope"/>
            <consortium name="Whitehead Institute Centre for Genome Research"/>
        </authorList>
    </citation>
    <scope>NUCLEOTIDE SEQUENCE</scope>
</reference>
<dbReference type="EMBL" id="CAAE01014723">
    <property type="protein sequence ID" value="CAG03655.1"/>
    <property type="molecule type" value="Genomic_DNA"/>
</dbReference>
<evidence type="ECO:0000256" key="1">
    <source>
        <dbReference type="SAM" id="MobiDB-lite"/>
    </source>
</evidence>
<name>Q4S6S7_TETNG</name>
<reference evidence="2" key="1">
    <citation type="journal article" date="2004" name="Nature">
        <title>Genome duplication in the teleost fish Tetraodon nigroviridis reveals the early vertebrate proto-karyotype.</title>
        <authorList>
            <person name="Jaillon O."/>
            <person name="Aury J.-M."/>
            <person name="Brunet F."/>
            <person name="Petit J.-L."/>
            <person name="Stange-Thomann N."/>
            <person name="Mauceli E."/>
            <person name="Bouneau L."/>
            <person name="Fischer C."/>
            <person name="Ozouf-Costaz C."/>
            <person name="Bernot A."/>
            <person name="Nicaud S."/>
            <person name="Jaffe D."/>
            <person name="Fisher S."/>
            <person name="Lutfalla G."/>
            <person name="Dossat C."/>
            <person name="Segurens B."/>
            <person name="Dasilva C."/>
            <person name="Salanoubat M."/>
            <person name="Levy M."/>
            <person name="Boudet N."/>
            <person name="Castellano S."/>
            <person name="Anthouard V."/>
            <person name="Jubin C."/>
            <person name="Castelli V."/>
            <person name="Katinka M."/>
            <person name="Vacherie B."/>
            <person name="Biemont C."/>
            <person name="Skalli Z."/>
            <person name="Cattolico L."/>
            <person name="Poulain J."/>
            <person name="De Berardinis V."/>
            <person name="Cruaud C."/>
            <person name="Duprat S."/>
            <person name="Brottier P."/>
            <person name="Coutanceau J.-P."/>
            <person name="Gouzy J."/>
            <person name="Parra G."/>
            <person name="Lardier G."/>
            <person name="Chapple C."/>
            <person name="McKernan K.J."/>
            <person name="McEwan P."/>
            <person name="Bosak S."/>
            <person name="Kellis M."/>
            <person name="Volff J.-N."/>
            <person name="Guigo R."/>
            <person name="Zody M.C."/>
            <person name="Mesirov J."/>
            <person name="Lindblad-Toh K."/>
            <person name="Birren B."/>
            <person name="Nusbaum C."/>
            <person name="Kahn D."/>
            <person name="Robinson-Rechavi M."/>
            <person name="Laudet V."/>
            <person name="Schachter V."/>
            <person name="Quetier F."/>
            <person name="Saurin W."/>
            <person name="Scarpelli C."/>
            <person name="Wincker P."/>
            <person name="Lander E.S."/>
            <person name="Weissenbach J."/>
            <person name="Roest Crollius H."/>
        </authorList>
    </citation>
    <scope>NUCLEOTIDE SEQUENCE [LARGE SCALE GENOMIC DNA]</scope>
</reference>
<gene>
    <name evidence="2" type="ORF">GSTENG00023145001</name>
</gene>
<evidence type="ECO:0000313" key="2">
    <source>
        <dbReference type="EMBL" id="CAG03655.1"/>
    </source>
</evidence>
<organism evidence="2">
    <name type="scientific">Tetraodon nigroviridis</name>
    <name type="common">Spotted green pufferfish</name>
    <name type="synonym">Chelonodon nigroviridis</name>
    <dbReference type="NCBI Taxonomy" id="99883"/>
    <lineage>
        <taxon>Eukaryota</taxon>
        <taxon>Metazoa</taxon>
        <taxon>Chordata</taxon>
        <taxon>Craniata</taxon>
        <taxon>Vertebrata</taxon>
        <taxon>Euteleostomi</taxon>
        <taxon>Actinopterygii</taxon>
        <taxon>Neopterygii</taxon>
        <taxon>Teleostei</taxon>
        <taxon>Neoteleostei</taxon>
        <taxon>Acanthomorphata</taxon>
        <taxon>Eupercaria</taxon>
        <taxon>Tetraodontiformes</taxon>
        <taxon>Tetradontoidea</taxon>
        <taxon>Tetraodontidae</taxon>
        <taxon>Tetraodon</taxon>
    </lineage>
</organism>
<feature type="region of interest" description="Disordered" evidence="1">
    <location>
        <begin position="1"/>
        <end position="26"/>
    </location>
</feature>
<comment type="caution">
    <text evidence="2">The sequence shown here is derived from an EMBL/GenBank/DDBJ whole genome shotgun (WGS) entry which is preliminary data.</text>
</comment>
<dbReference type="OrthoDB" id="6250723at2759"/>
<dbReference type="KEGG" id="tng:GSTEN00023145G001"/>
<sequence length="69" mass="8296">MPEMEKGRPPENKRSRKPAHPVKREINQEMKVKDVFNMFEKLRAAQICRGKVKEKKKKKKLYRFPLICV</sequence>
<feature type="compositionally biased region" description="Basic and acidic residues" evidence="1">
    <location>
        <begin position="1"/>
        <end position="13"/>
    </location>
</feature>
<dbReference type="AlphaFoldDB" id="Q4S6S7"/>
<protein>
    <submittedName>
        <fullName evidence="2">(spotted green pufferfish) hypothetical protein</fullName>
    </submittedName>
</protein>
<accession>Q4S6S7</accession>
<proteinExistence type="predicted"/>